<reference evidence="5" key="1">
    <citation type="journal article" date="2015" name="Nature">
        <title>Complex archaea that bridge the gap between prokaryotes and eukaryotes.</title>
        <authorList>
            <person name="Spang A."/>
            <person name="Saw J.H."/>
            <person name="Jorgensen S.L."/>
            <person name="Zaremba-Niedzwiedzka K."/>
            <person name="Martijn J."/>
            <person name="Lind A.E."/>
            <person name="van Eijk R."/>
            <person name="Schleper C."/>
            <person name="Guy L."/>
            <person name="Ettema T.J."/>
        </authorList>
    </citation>
    <scope>NUCLEOTIDE SEQUENCE</scope>
</reference>
<gene>
    <name evidence="5" type="ORF">LCGC14_2531270</name>
</gene>
<dbReference type="Pfam" id="PF24517">
    <property type="entry name" value="CBM96"/>
    <property type="match status" value="1"/>
</dbReference>
<comment type="subcellular location">
    <subcellularLocation>
        <location evidence="1">Secreted</location>
    </subcellularLocation>
</comment>
<dbReference type="InterPro" id="IPR055372">
    <property type="entry name" value="CBM96"/>
</dbReference>
<name>A0A0F9BGB9_9ZZZZ</name>
<evidence type="ECO:0000256" key="1">
    <source>
        <dbReference type="ARBA" id="ARBA00004613"/>
    </source>
</evidence>
<keyword evidence="2" id="KW-0964">Secreted</keyword>
<dbReference type="EMBL" id="LAZR01041085">
    <property type="protein sequence ID" value="KKL12887.1"/>
    <property type="molecule type" value="Genomic_DNA"/>
</dbReference>
<evidence type="ECO:0000259" key="4">
    <source>
        <dbReference type="Pfam" id="PF24517"/>
    </source>
</evidence>
<organism evidence="5">
    <name type="scientific">marine sediment metagenome</name>
    <dbReference type="NCBI Taxonomy" id="412755"/>
    <lineage>
        <taxon>unclassified sequences</taxon>
        <taxon>metagenomes</taxon>
        <taxon>ecological metagenomes</taxon>
    </lineage>
</organism>
<dbReference type="NCBIfam" id="NF033679">
    <property type="entry name" value="DNRLRE_dom"/>
    <property type="match status" value="1"/>
</dbReference>
<sequence>MILIVINLIFFLIPTRAITETKKFIAIADAWIDGESPSTNYGNDPELKVGWANAEWKQALIRFDLSSKPANYYKAEIQFYCTLEDIFQLTIEVEELVGGYEWNENTVTWNSRPDLFDGWSITFITVSNNGFYKIDITDKFLFEDYDIWITPTETESILIASREDSPRSPRIVFFIEGSDLAIIPHKSQDLIYTNNVFNLLPNKNKFIRDSYQTLKAGGYLIIADEFSKVALPSEIDSDPAFRCGGISGAQSKDFIANICTNEGFKQKDFQIINQYEIEYNKVKFPLETGILVLQKQY</sequence>
<dbReference type="AlphaFoldDB" id="A0A0F9BGB9"/>
<proteinExistence type="predicted"/>
<evidence type="ECO:0000256" key="3">
    <source>
        <dbReference type="ARBA" id="ARBA00022729"/>
    </source>
</evidence>
<dbReference type="GO" id="GO:0005576">
    <property type="term" value="C:extracellular region"/>
    <property type="evidence" value="ECO:0007669"/>
    <property type="project" value="UniProtKB-SubCell"/>
</dbReference>
<dbReference type="InterPro" id="IPR029063">
    <property type="entry name" value="SAM-dependent_MTases_sf"/>
</dbReference>
<dbReference type="SUPFAM" id="SSF53335">
    <property type="entry name" value="S-adenosyl-L-methionine-dependent methyltransferases"/>
    <property type="match status" value="1"/>
</dbReference>
<dbReference type="Gene3D" id="3.40.50.150">
    <property type="entry name" value="Vaccinia Virus protein VP39"/>
    <property type="match status" value="1"/>
</dbReference>
<evidence type="ECO:0000256" key="2">
    <source>
        <dbReference type="ARBA" id="ARBA00022525"/>
    </source>
</evidence>
<protein>
    <recommendedName>
        <fullName evidence="4">Carbohydrate-binding module family 96 domain-containing protein</fullName>
    </recommendedName>
</protein>
<evidence type="ECO:0000313" key="5">
    <source>
        <dbReference type="EMBL" id="KKL12887.1"/>
    </source>
</evidence>
<keyword evidence="3" id="KW-0732">Signal</keyword>
<comment type="caution">
    <text evidence="5">The sequence shown here is derived from an EMBL/GenBank/DDBJ whole genome shotgun (WGS) entry which is preliminary data.</text>
</comment>
<feature type="domain" description="Carbohydrate-binding module family 96" evidence="4">
    <location>
        <begin position="21"/>
        <end position="168"/>
    </location>
</feature>
<accession>A0A0F9BGB9</accession>